<feature type="region of interest" description="Disordered" evidence="1">
    <location>
        <begin position="166"/>
        <end position="187"/>
    </location>
</feature>
<gene>
    <name evidence="2" type="ORF">MAC_07670</name>
</gene>
<feature type="region of interest" description="Disordered" evidence="1">
    <location>
        <begin position="100"/>
        <end position="144"/>
    </location>
</feature>
<dbReference type="EMBL" id="GL698551">
    <property type="protein sequence ID" value="EFY86289.1"/>
    <property type="molecule type" value="Genomic_DNA"/>
</dbReference>
<name>E9ECS2_METAQ</name>
<feature type="compositionally biased region" description="Acidic residues" evidence="1">
    <location>
        <begin position="178"/>
        <end position="187"/>
    </location>
</feature>
<evidence type="ECO:0000313" key="3">
    <source>
        <dbReference type="Proteomes" id="UP000002499"/>
    </source>
</evidence>
<evidence type="ECO:0000313" key="2">
    <source>
        <dbReference type="EMBL" id="EFY86289.1"/>
    </source>
</evidence>
<sequence length="187" mass="20555">MESKILTRTNAIHPHPILGMMRRHGPRHIHDGALARRIQQTRRAAAQARHRPEIDNAPADASLGLVLPHRRNGILGHEHHARDVDLEAPRPLRDIHVDRRARGPQDPDVIHQDVHPPKDTQRRVHDPGALLGGGDVRLDRQGGSPLVLGEDQLRRPLGEGFLAVDADNRGPVLGQQEGDGDLASEAA</sequence>
<evidence type="ECO:0000256" key="1">
    <source>
        <dbReference type="SAM" id="MobiDB-lite"/>
    </source>
</evidence>
<dbReference type="AlphaFoldDB" id="E9ECS2"/>
<keyword evidence="3" id="KW-1185">Reference proteome</keyword>
<dbReference type="Proteomes" id="UP000002499">
    <property type="component" value="Unassembled WGS sequence"/>
</dbReference>
<accession>E9ECS2</accession>
<dbReference type="InParanoid" id="E9ECS2"/>
<reference evidence="2 3" key="1">
    <citation type="journal article" date="2011" name="PLoS Genet.">
        <title>Genome sequencing and comparative transcriptomics of the model entomopathogenic fungi Metarhizium anisopliae and M. acridum.</title>
        <authorList>
            <person name="Gao Q."/>
            <person name="Jin K."/>
            <person name="Ying S.H."/>
            <person name="Zhang Y."/>
            <person name="Xiao G."/>
            <person name="Shang Y."/>
            <person name="Duan Z."/>
            <person name="Hu X."/>
            <person name="Xie X.Q."/>
            <person name="Zhou G."/>
            <person name="Peng G."/>
            <person name="Luo Z."/>
            <person name="Huang W."/>
            <person name="Wang B."/>
            <person name="Fang W."/>
            <person name="Wang S."/>
            <person name="Zhong Y."/>
            <person name="Ma L.J."/>
            <person name="St Leger R.J."/>
            <person name="Zhao G.P."/>
            <person name="Pei Y."/>
            <person name="Feng M.G."/>
            <person name="Xia Y."/>
            <person name="Wang C."/>
        </authorList>
    </citation>
    <scope>NUCLEOTIDE SEQUENCE [LARGE SCALE GENOMIC DNA]</scope>
    <source>
        <strain evidence="2 3">CQMa 102</strain>
    </source>
</reference>
<feature type="compositionally biased region" description="Basic and acidic residues" evidence="1">
    <location>
        <begin position="100"/>
        <end position="126"/>
    </location>
</feature>
<dbReference type="HOGENOM" id="CLU_1448014_0_0_1"/>
<protein>
    <submittedName>
        <fullName evidence="2">Uncharacterized protein</fullName>
    </submittedName>
</protein>
<organism evidence="3">
    <name type="scientific">Metarhizium acridum (strain CQMa 102)</name>
    <dbReference type="NCBI Taxonomy" id="655827"/>
    <lineage>
        <taxon>Eukaryota</taxon>
        <taxon>Fungi</taxon>
        <taxon>Dikarya</taxon>
        <taxon>Ascomycota</taxon>
        <taxon>Pezizomycotina</taxon>
        <taxon>Sordariomycetes</taxon>
        <taxon>Hypocreomycetidae</taxon>
        <taxon>Hypocreales</taxon>
        <taxon>Clavicipitaceae</taxon>
        <taxon>Metarhizium</taxon>
    </lineage>
</organism>
<proteinExistence type="predicted"/>